<feature type="domain" description="EamA" evidence="7">
    <location>
        <begin position="184"/>
        <end position="314"/>
    </location>
</feature>
<dbReference type="EMBL" id="JAHKNI010000006">
    <property type="protein sequence ID" value="MBU3063794.1"/>
    <property type="molecule type" value="Genomic_DNA"/>
</dbReference>
<evidence type="ECO:0000256" key="4">
    <source>
        <dbReference type="ARBA" id="ARBA00022989"/>
    </source>
</evidence>
<evidence type="ECO:0000256" key="5">
    <source>
        <dbReference type="ARBA" id="ARBA00023136"/>
    </source>
</evidence>
<comment type="similarity">
    <text evidence="2">Belongs to the EamA transporter family.</text>
</comment>
<dbReference type="InterPro" id="IPR050638">
    <property type="entry name" value="AA-Vitamin_Transporters"/>
</dbReference>
<keyword evidence="5 6" id="KW-0472">Membrane</keyword>
<protein>
    <submittedName>
        <fullName evidence="8">EamA family transporter</fullName>
    </submittedName>
</protein>
<feature type="transmembrane region" description="Helical" evidence="6">
    <location>
        <begin position="77"/>
        <end position="98"/>
    </location>
</feature>
<evidence type="ECO:0000256" key="3">
    <source>
        <dbReference type="ARBA" id="ARBA00022692"/>
    </source>
</evidence>
<sequence length="324" mass="33145">MLLGRQDRRLNEAAAESGGVPVVAIDFGRARRVSWPQVFSRLPVRQGIGGVPPTLLVLAGIVSVQIGAALATELFAATGPAGAVSLRLGFAGVVLLVFWRSSLRIERRALPVVLGFGAVLAAMNFSFYEAIDRIPLGMAVTIEFLGPLAVALAGSRRWVDPVWAVLAGGGVLLLTRSAGAVPWTGVLLALCAAACWACYILLSAKLGEKTSGGGGLALAMAFGGLLMAPIGIADAGAALLHPAVLAAGFGVAMLSSVLPYSVELEALRRIPPRVFGVLMSLEPAVAAVAGLIVLSQAMNLPQWAGIACVVAASAGATRTGRIDP</sequence>
<reference evidence="8 9" key="1">
    <citation type="submission" date="2021-06" db="EMBL/GenBank/DDBJ databases">
        <title>Actinomycetes sequencing.</title>
        <authorList>
            <person name="Shan Q."/>
        </authorList>
    </citation>
    <scope>NUCLEOTIDE SEQUENCE [LARGE SCALE GENOMIC DNA]</scope>
    <source>
        <strain evidence="8 9">NEAU-G5</strain>
    </source>
</reference>
<evidence type="ECO:0000313" key="8">
    <source>
        <dbReference type="EMBL" id="MBU3063794.1"/>
    </source>
</evidence>
<name>A0ABS6B3K0_9NOCA</name>
<feature type="transmembrane region" description="Helical" evidence="6">
    <location>
        <begin position="214"/>
        <end position="233"/>
    </location>
</feature>
<dbReference type="PANTHER" id="PTHR32322:SF2">
    <property type="entry name" value="EAMA DOMAIN-CONTAINING PROTEIN"/>
    <property type="match status" value="1"/>
</dbReference>
<organism evidence="8 9">
    <name type="scientific">Nocardia albiluteola</name>
    <dbReference type="NCBI Taxonomy" id="2842303"/>
    <lineage>
        <taxon>Bacteria</taxon>
        <taxon>Bacillati</taxon>
        <taxon>Actinomycetota</taxon>
        <taxon>Actinomycetes</taxon>
        <taxon>Mycobacteriales</taxon>
        <taxon>Nocardiaceae</taxon>
        <taxon>Nocardia</taxon>
    </lineage>
</organism>
<accession>A0ABS6B3K0</accession>
<evidence type="ECO:0000313" key="9">
    <source>
        <dbReference type="Proteomes" id="UP000733379"/>
    </source>
</evidence>
<evidence type="ECO:0000256" key="2">
    <source>
        <dbReference type="ARBA" id="ARBA00007362"/>
    </source>
</evidence>
<feature type="transmembrane region" description="Helical" evidence="6">
    <location>
        <begin position="274"/>
        <end position="294"/>
    </location>
</feature>
<evidence type="ECO:0000256" key="6">
    <source>
        <dbReference type="SAM" id="Phobius"/>
    </source>
</evidence>
<keyword evidence="9" id="KW-1185">Reference proteome</keyword>
<keyword evidence="3 6" id="KW-0812">Transmembrane</keyword>
<feature type="transmembrane region" description="Helical" evidence="6">
    <location>
        <begin position="110"/>
        <end position="128"/>
    </location>
</feature>
<evidence type="ECO:0000256" key="1">
    <source>
        <dbReference type="ARBA" id="ARBA00004141"/>
    </source>
</evidence>
<evidence type="ECO:0000259" key="7">
    <source>
        <dbReference type="Pfam" id="PF00892"/>
    </source>
</evidence>
<dbReference type="Pfam" id="PF00892">
    <property type="entry name" value="EamA"/>
    <property type="match status" value="1"/>
</dbReference>
<feature type="transmembrane region" description="Helical" evidence="6">
    <location>
        <begin position="50"/>
        <end position="71"/>
    </location>
</feature>
<dbReference type="InterPro" id="IPR037185">
    <property type="entry name" value="EmrE-like"/>
</dbReference>
<keyword evidence="4 6" id="KW-1133">Transmembrane helix</keyword>
<feature type="transmembrane region" description="Helical" evidence="6">
    <location>
        <begin position="239"/>
        <end position="262"/>
    </location>
</feature>
<dbReference type="SUPFAM" id="SSF103481">
    <property type="entry name" value="Multidrug resistance efflux transporter EmrE"/>
    <property type="match status" value="1"/>
</dbReference>
<comment type="subcellular location">
    <subcellularLocation>
        <location evidence="1">Membrane</location>
        <topology evidence="1">Multi-pass membrane protein</topology>
    </subcellularLocation>
</comment>
<gene>
    <name evidence="8" type="ORF">KO481_19950</name>
</gene>
<feature type="transmembrane region" description="Helical" evidence="6">
    <location>
        <begin position="185"/>
        <end position="202"/>
    </location>
</feature>
<proteinExistence type="inferred from homology"/>
<dbReference type="InterPro" id="IPR000620">
    <property type="entry name" value="EamA_dom"/>
</dbReference>
<comment type="caution">
    <text evidence="8">The sequence shown here is derived from an EMBL/GenBank/DDBJ whole genome shotgun (WGS) entry which is preliminary data.</text>
</comment>
<dbReference type="PANTHER" id="PTHR32322">
    <property type="entry name" value="INNER MEMBRANE TRANSPORTER"/>
    <property type="match status" value="1"/>
</dbReference>
<dbReference type="Proteomes" id="UP000733379">
    <property type="component" value="Unassembled WGS sequence"/>
</dbReference>